<gene>
    <name evidence="2" type="ORF">MX635_00015</name>
</gene>
<keyword evidence="1" id="KW-0812">Transmembrane</keyword>
<dbReference type="Proteomes" id="UP001249945">
    <property type="component" value="Unassembled WGS sequence"/>
</dbReference>
<evidence type="ECO:0000313" key="3">
    <source>
        <dbReference type="Proteomes" id="UP001249945"/>
    </source>
</evidence>
<accession>A0AAW8R8E0</accession>
<reference evidence="2" key="1">
    <citation type="submission" date="2022-04" db="EMBL/GenBank/DDBJ databases">
        <title>Draft genome sequences of lactic acid bacteria (LAB) strains involved in meat spoilage.</title>
        <authorList>
            <person name="Palevich N."/>
        </authorList>
    </citation>
    <scope>NUCLEOTIDE SEQUENCE</scope>
    <source>
        <strain evidence="2">9-14</strain>
    </source>
</reference>
<evidence type="ECO:0000313" key="2">
    <source>
        <dbReference type="EMBL" id="MDT1972774.1"/>
    </source>
</evidence>
<dbReference type="EMBL" id="JALRMR010000001">
    <property type="protein sequence ID" value="MDT1972774.1"/>
    <property type="molecule type" value="Genomic_DNA"/>
</dbReference>
<evidence type="ECO:0000256" key="1">
    <source>
        <dbReference type="SAM" id="Phobius"/>
    </source>
</evidence>
<name>A0AAW8R8E0_CARDV</name>
<protein>
    <submittedName>
        <fullName evidence="2">Uncharacterized protein</fullName>
    </submittedName>
</protein>
<dbReference type="GeneID" id="89589586"/>
<keyword evidence="1" id="KW-0472">Membrane</keyword>
<feature type="transmembrane region" description="Helical" evidence="1">
    <location>
        <begin position="6"/>
        <end position="31"/>
    </location>
</feature>
<organism evidence="2 3">
    <name type="scientific">Carnobacterium divergens</name>
    <name type="common">Lactobacillus divergens</name>
    <dbReference type="NCBI Taxonomy" id="2748"/>
    <lineage>
        <taxon>Bacteria</taxon>
        <taxon>Bacillati</taxon>
        <taxon>Bacillota</taxon>
        <taxon>Bacilli</taxon>
        <taxon>Lactobacillales</taxon>
        <taxon>Carnobacteriaceae</taxon>
        <taxon>Carnobacterium</taxon>
    </lineage>
</organism>
<proteinExistence type="predicted"/>
<comment type="caution">
    <text evidence="2">The sequence shown here is derived from an EMBL/GenBank/DDBJ whole genome shotgun (WGS) entry which is preliminary data.</text>
</comment>
<keyword evidence="1" id="KW-1133">Transmembrane helix</keyword>
<dbReference type="RefSeq" id="WP_051915593.1">
    <property type="nucleotide sequence ID" value="NZ_CBCPJX010000016.1"/>
</dbReference>
<dbReference type="AlphaFoldDB" id="A0AAW8R8E0"/>
<sequence>MESLIVAYFFVFLALFYIVLIVGMIFMWYFIIKKAIVKGINESKLVKNSSDHDREIYLLKQELKGLKAAQQLTETTNEAIFDEMEPLVVEEESFVTEEAEKDGGREHDESTN</sequence>
<dbReference type="KEGG" id="cdj:BFC22_10925"/>